<reference evidence="4" key="1">
    <citation type="submission" date="2015-02" db="EMBL/GenBank/DDBJ databases">
        <title>Draft Genome of Frankia sp. CpI1-S.</title>
        <authorList>
            <person name="Oshone R.T."/>
            <person name="Ngom M."/>
            <person name="Ghodhbane-Gtari F."/>
            <person name="Gtari M."/>
            <person name="Morris K."/>
            <person name="Thomas K."/>
            <person name="Sen A."/>
            <person name="Tisa L.S."/>
        </authorList>
    </citation>
    <scope>NUCLEOTIDE SEQUENCE [LARGE SCALE GENOMIC DNA]</scope>
    <source>
        <strain evidence="4">CpI1-S</strain>
    </source>
</reference>
<evidence type="ECO:0000259" key="1">
    <source>
        <dbReference type="Pfam" id="PF13274"/>
    </source>
</evidence>
<proteinExistence type="predicted"/>
<name>A0A0D8B6A3_9ACTN</name>
<feature type="domain" description="Antitoxin VbhA" evidence="2">
    <location>
        <begin position="150"/>
        <end position="193"/>
    </location>
</feature>
<dbReference type="PATRIC" id="fig|1502723.3.peg.6716"/>
<dbReference type="RefSeq" id="WP_044888349.1">
    <property type="nucleotide sequence ID" value="NZ_JYFN01000084.1"/>
</dbReference>
<dbReference type="AlphaFoldDB" id="A0A0D8B6A3"/>
<dbReference type="Gene3D" id="1.10.8.1050">
    <property type="entry name" value="Antitoxin VbhA-like"/>
    <property type="match status" value="1"/>
</dbReference>
<dbReference type="EMBL" id="JYFN01000084">
    <property type="protein sequence ID" value="KJE19803.1"/>
    <property type="molecule type" value="Genomic_DNA"/>
</dbReference>
<dbReference type="InterPro" id="IPR033788">
    <property type="entry name" value="VbhA-like"/>
</dbReference>
<dbReference type="InterPro" id="IPR041535">
    <property type="entry name" value="VbhA"/>
</dbReference>
<dbReference type="Pfam" id="PF13274">
    <property type="entry name" value="SocA_Panacea"/>
    <property type="match status" value="1"/>
</dbReference>
<dbReference type="OrthoDB" id="9799173at2"/>
<organism evidence="3 4">
    <name type="scientific">Frankia torreyi</name>
    <dbReference type="NCBI Taxonomy" id="1856"/>
    <lineage>
        <taxon>Bacteria</taxon>
        <taxon>Bacillati</taxon>
        <taxon>Actinomycetota</taxon>
        <taxon>Actinomycetes</taxon>
        <taxon>Frankiales</taxon>
        <taxon>Frankiaceae</taxon>
        <taxon>Frankia</taxon>
    </lineage>
</organism>
<feature type="domain" description="Antitoxin SocA-like Panacea" evidence="1">
    <location>
        <begin position="24"/>
        <end position="114"/>
    </location>
</feature>
<accession>A0A0D8B6A3</accession>
<dbReference type="InterPro" id="IPR043038">
    <property type="entry name" value="VbhA_sf"/>
</dbReference>
<comment type="caution">
    <text evidence="3">The sequence shown here is derived from an EMBL/GenBank/DDBJ whole genome shotgun (WGS) entry which is preliminary data.</text>
</comment>
<dbReference type="Proteomes" id="UP000032545">
    <property type="component" value="Unassembled WGS sequence"/>
</dbReference>
<evidence type="ECO:0000313" key="3">
    <source>
        <dbReference type="EMBL" id="KJE19803.1"/>
    </source>
</evidence>
<reference evidence="3 4" key="2">
    <citation type="journal article" date="2016" name="Genome Announc.">
        <title>Permanent Draft Genome Sequences for Two Variants of Frankia sp. Strain CpI1, the First Frankia Strain Isolated from Root Nodules of Comptonia peregrina.</title>
        <authorList>
            <person name="Oshone R."/>
            <person name="Hurst S.G.IV."/>
            <person name="Abebe-Akele F."/>
            <person name="Simpson S."/>
            <person name="Morris K."/>
            <person name="Thomas W.K."/>
            <person name="Tisa L.S."/>
        </authorList>
    </citation>
    <scope>NUCLEOTIDE SEQUENCE [LARGE SCALE GENOMIC DNA]</scope>
    <source>
        <strain evidence="4">CpI1-S</strain>
    </source>
</reference>
<dbReference type="InterPro" id="IPR025272">
    <property type="entry name" value="SocA_Panacea"/>
</dbReference>
<dbReference type="Pfam" id="PF18495">
    <property type="entry name" value="VbhA"/>
    <property type="match status" value="1"/>
</dbReference>
<gene>
    <name evidence="3" type="ORF">FF36_05924</name>
</gene>
<sequence length="196" mass="22042">MAENVHDVASLIVTTLGDVDTMRLQKLAYYSQAWHLATYGTVLFPDEIEAWTFGPVVPQLYSAHRGAYGVRTWVRGDPRRLDDRSRHLVNWVLETYGQLTGEELSRMTHAEAPWRHARAGLDDSERSNEPIDPTVMKEYFSRLRMSPAEAVSAAVGNARLEGYELSASTAKQLGRIATGESSADDIVREILARYHH</sequence>
<dbReference type="CDD" id="cd11586">
    <property type="entry name" value="VbhA_like"/>
    <property type="match status" value="1"/>
</dbReference>
<protein>
    <submittedName>
        <fullName evidence="3">Uncharacterized phage-associated protein</fullName>
    </submittedName>
</protein>
<keyword evidence="4" id="KW-1185">Reference proteome</keyword>
<evidence type="ECO:0000313" key="4">
    <source>
        <dbReference type="Proteomes" id="UP000032545"/>
    </source>
</evidence>
<evidence type="ECO:0000259" key="2">
    <source>
        <dbReference type="Pfam" id="PF18495"/>
    </source>
</evidence>